<dbReference type="Proteomes" id="UP000594261">
    <property type="component" value="Chromosome 5"/>
</dbReference>
<evidence type="ECO:0000256" key="8">
    <source>
        <dbReference type="ARBA" id="ARBA00022741"/>
    </source>
</evidence>
<name>A0A7N2R5N9_QUELO</name>
<organism evidence="21 22">
    <name type="scientific">Quercus lobata</name>
    <name type="common">Valley oak</name>
    <dbReference type="NCBI Taxonomy" id="97700"/>
    <lineage>
        <taxon>Eukaryota</taxon>
        <taxon>Viridiplantae</taxon>
        <taxon>Streptophyta</taxon>
        <taxon>Embryophyta</taxon>
        <taxon>Tracheophyta</taxon>
        <taxon>Spermatophyta</taxon>
        <taxon>Magnoliopsida</taxon>
        <taxon>eudicotyledons</taxon>
        <taxon>Gunneridae</taxon>
        <taxon>Pentapetalae</taxon>
        <taxon>rosids</taxon>
        <taxon>fabids</taxon>
        <taxon>Fagales</taxon>
        <taxon>Fagaceae</taxon>
        <taxon>Quercus</taxon>
    </lineage>
</organism>
<dbReference type="Gene3D" id="1.10.510.10">
    <property type="entry name" value="Transferase(Phosphotransferase) domain 1"/>
    <property type="match status" value="1"/>
</dbReference>
<feature type="domain" description="EGF-like" evidence="18">
    <location>
        <begin position="146"/>
        <end position="182"/>
    </location>
</feature>
<evidence type="ECO:0000256" key="13">
    <source>
        <dbReference type="ARBA" id="ARBA00023157"/>
    </source>
</evidence>
<evidence type="ECO:0000256" key="16">
    <source>
        <dbReference type="ARBA" id="ARBA00048679"/>
    </source>
</evidence>
<evidence type="ECO:0000256" key="17">
    <source>
        <dbReference type="PROSITE-ProRule" id="PRU00076"/>
    </source>
</evidence>
<dbReference type="InterPro" id="IPR003609">
    <property type="entry name" value="Pan_app"/>
</dbReference>
<keyword evidence="7" id="KW-0732">Signal</keyword>
<dbReference type="InterPro" id="IPR021820">
    <property type="entry name" value="S-locus_recpt_kinase_C"/>
</dbReference>
<dbReference type="OMA" id="RNEDHAN"/>
<dbReference type="Gramene" id="QL05p080351:mrna">
    <property type="protein sequence ID" value="QL05p080351:mrna"/>
    <property type="gene ID" value="QL05p080351"/>
</dbReference>
<reference evidence="21" key="2">
    <citation type="submission" date="2021-01" db="UniProtKB">
        <authorList>
            <consortium name="EnsemblPlants"/>
        </authorList>
    </citation>
    <scope>IDENTIFICATION</scope>
</reference>
<dbReference type="EnsemblPlants" id="QL05p080351:mrna">
    <property type="protein sequence ID" value="QL05p080351:mrna"/>
    <property type="gene ID" value="QL05p080351"/>
</dbReference>
<comment type="catalytic activity">
    <reaction evidence="15">
        <text>L-threonyl-[protein] + ATP = O-phospho-L-threonyl-[protein] + ADP + H(+)</text>
        <dbReference type="Rhea" id="RHEA:46608"/>
        <dbReference type="Rhea" id="RHEA-COMP:11060"/>
        <dbReference type="Rhea" id="RHEA-COMP:11605"/>
        <dbReference type="ChEBI" id="CHEBI:15378"/>
        <dbReference type="ChEBI" id="CHEBI:30013"/>
        <dbReference type="ChEBI" id="CHEBI:30616"/>
        <dbReference type="ChEBI" id="CHEBI:61977"/>
        <dbReference type="ChEBI" id="CHEBI:456216"/>
        <dbReference type="EC" id="2.7.11.1"/>
    </reaction>
</comment>
<dbReference type="InterPro" id="IPR001480">
    <property type="entry name" value="Bulb-type_lectin_dom"/>
</dbReference>
<keyword evidence="12" id="KW-0472">Membrane</keyword>
<evidence type="ECO:0000256" key="15">
    <source>
        <dbReference type="ARBA" id="ARBA00047899"/>
    </source>
</evidence>
<proteinExistence type="predicted"/>
<evidence type="ECO:0000313" key="21">
    <source>
        <dbReference type="EnsemblPlants" id="QL05p080351:mrna"/>
    </source>
</evidence>
<dbReference type="SMART" id="SM00473">
    <property type="entry name" value="PAN_AP"/>
    <property type="match status" value="1"/>
</dbReference>
<comment type="catalytic activity">
    <reaction evidence="16">
        <text>L-seryl-[protein] + ATP = O-phospho-L-seryl-[protein] + ADP + H(+)</text>
        <dbReference type="Rhea" id="RHEA:17989"/>
        <dbReference type="Rhea" id="RHEA-COMP:9863"/>
        <dbReference type="Rhea" id="RHEA-COMP:11604"/>
        <dbReference type="ChEBI" id="CHEBI:15378"/>
        <dbReference type="ChEBI" id="CHEBI:29999"/>
        <dbReference type="ChEBI" id="CHEBI:30616"/>
        <dbReference type="ChEBI" id="CHEBI:83421"/>
        <dbReference type="ChEBI" id="CHEBI:456216"/>
        <dbReference type="EC" id="2.7.11.1"/>
    </reaction>
</comment>
<keyword evidence="13" id="KW-1015">Disulfide bond</keyword>
<keyword evidence="4" id="KW-0723">Serine/threonine-protein kinase</keyword>
<accession>A0A7N2R5N9</accession>
<reference evidence="21 22" key="1">
    <citation type="journal article" date="2016" name="G3 (Bethesda)">
        <title>First Draft Assembly and Annotation of the Genome of a California Endemic Oak Quercus lobata Nee (Fagaceae).</title>
        <authorList>
            <person name="Sork V.L."/>
            <person name="Fitz-Gibbon S.T."/>
            <person name="Puiu D."/>
            <person name="Crepeau M."/>
            <person name="Gugger P.F."/>
            <person name="Sherman R."/>
            <person name="Stevens K."/>
            <person name="Langley C.H."/>
            <person name="Pellegrini M."/>
            <person name="Salzberg S.L."/>
        </authorList>
    </citation>
    <scope>NUCLEOTIDE SEQUENCE [LARGE SCALE GENOMIC DNA]</scope>
    <source>
        <strain evidence="21 22">cv. SW786</strain>
    </source>
</reference>
<dbReference type="PANTHER" id="PTHR27002:SF1082">
    <property type="entry name" value="OS06G0693000 PROTEIN"/>
    <property type="match status" value="1"/>
</dbReference>
<keyword evidence="6" id="KW-0812">Transmembrane</keyword>
<keyword evidence="11" id="KW-1133">Transmembrane helix</keyword>
<dbReference type="GO" id="GO:0005886">
    <property type="term" value="C:plasma membrane"/>
    <property type="evidence" value="ECO:0007669"/>
    <property type="project" value="UniProtKB-SubCell"/>
</dbReference>
<dbReference type="SUPFAM" id="SSF56112">
    <property type="entry name" value="Protein kinase-like (PK-like)"/>
    <property type="match status" value="1"/>
</dbReference>
<keyword evidence="22" id="KW-1185">Reference proteome</keyword>
<dbReference type="GO" id="GO:0004674">
    <property type="term" value="F:protein serine/threonine kinase activity"/>
    <property type="evidence" value="ECO:0007669"/>
    <property type="project" value="UniProtKB-KW"/>
</dbReference>
<keyword evidence="3" id="KW-1003">Cell membrane</keyword>
<dbReference type="CDD" id="cd00028">
    <property type="entry name" value="B_lectin"/>
    <property type="match status" value="1"/>
</dbReference>
<dbReference type="InterPro" id="IPR000742">
    <property type="entry name" value="EGF"/>
</dbReference>
<dbReference type="PROSITE" id="PS50927">
    <property type="entry name" value="BULB_LECTIN"/>
    <property type="match status" value="1"/>
</dbReference>
<keyword evidence="9" id="KW-0418">Kinase</keyword>
<evidence type="ECO:0000256" key="2">
    <source>
        <dbReference type="ARBA" id="ARBA00012513"/>
    </source>
</evidence>
<dbReference type="PROSITE" id="PS50948">
    <property type="entry name" value="PAN"/>
    <property type="match status" value="1"/>
</dbReference>
<dbReference type="Pfam" id="PF00069">
    <property type="entry name" value="Pkinase"/>
    <property type="match status" value="1"/>
</dbReference>
<dbReference type="Pfam" id="PF00954">
    <property type="entry name" value="S_locus_glycop"/>
    <property type="match status" value="1"/>
</dbReference>
<evidence type="ECO:0000259" key="19">
    <source>
        <dbReference type="PROSITE" id="PS50927"/>
    </source>
</evidence>
<dbReference type="Gene3D" id="2.90.10.10">
    <property type="entry name" value="Bulb-type lectin domain"/>
    <property type="match status" value="1"/>
</dbReference>
<dbReference type="Pfam" id="PF08276">
    <property type="entry name" value="PAN_2"/>
    <property type="match status" value="1"/>
</dbReference>
<feature type="domain" description="Bulb-type lectin" evidence="19">
    <location>
        <begin position="1"/>
        <end position="70"/>
    </location>
</feature>
<dbReference type="Pfam" id="PF01453">
    <property type="entry name" value="B_lectin"/>
    <property type="match status" value="1"/>
</dbReference>
<dbReference type="Pfam" id="PF11883">
    <property type="entry name" value="DUF3403"/>
    <property type="match status" value="1"/>
</dbReference>
<evidence type="ECO:0000259" key="18">
    <source>
        <dbReference type="PROSITE" id="PS50026"/>
    </source>
</evidence>
<sequence length="541" mass="60889">MGLVSNTSMDSNGVLTISEDGVLVVLNGQKEVIWSSNVTNSIPNSSAQLLDSGNLVLEENTTGRVIWESFQYPSNTFLPKMKLSANVRTGKKVQITSWKSPSDPSIGIFSFDEPFLSYYALNLQVNLEEKYWYYEKDDWVLGWSALKIECDVYGKCGAFGSCNPQNSPICSCIPGFEPKNTEEWNKGNLTSGCARRTSLQCERVNTSGEEGKKDGFLTLNMMKVPDNADWSSPRDQDKCREKCLENCSCLAYAYEPGTGCMSWTRNLTDTQRFSTDGVDLYGRVTYSELDFGMARIFGRNEDHANTKRVVGTYGYMSPKYAMEGRFSEKLDVFSFGVLLLEMVSGRRNTSFYHDEQSMSLLGFTWKLWNEDNIVALIDPMISEPCFEMEMLRCIHVGLLCVQDFAKDRPTIFVVISMLKSEIVDLPYPKQPAFTERQIGLDTQYSQSSQRKCSVNNVTVTMVQAYSVEDLGLRRTDDLNKALISKLGSPVASNADKTWVHLLKSKHVQDRRNQLFPSGKELNNSIPLLNNGLCHHIESGSK</sequence>
<evidence type="ECO:0000256" key="14">
    <source>
        <dbReference type="ARBA" id="ARBA00023180"/>
    </source>
</evidence>
<dbReference type="EC" id="2.7.11.1" evidence="2"/>
<protein>
    <recommendedName>
        <fullName evidence="2">non-specific serine/threonine protein kinase</fullName>
        <ecNumber evidence="2">2.7.11.1</ecNumber>
    </recommendedName>
</protein>
<evidence type="ECO:0000256" key="10">
    <source>
        <dbReference type="ARBA" id="ARBA00022840"/>
    </source>
</evidence>
<dbReference type="GO" id="GO:0048544">
    <property type="term" value="P:recognition of pollen"/>
    <property type="evidence" value="ECO:0007669"/>
    <property type="project" value="InterPro"/>
</dbReference>
<keyword evidence="14" id="KW-0325">Glycoprotein</keyword>
<evidence type="ECO:0000313" key="22">
    <source>
        <dbReference type="Proteomes" id="UP000594261"/>
    </source>
</evidence>
<comment type="subcellular location">
    <subcellularLocation>
        <location evidence="1">Cell membrane</location>
        <topology evidence="1">Single-pass type I membrane protein</topology>
    </subcellularLocation>
</comment>
<keyword evidence="10" id="KW-0067">ATP-binding</keyword>
<evidence type="ECO:0000259" key="20">
    <source>
        <dbReference type="PROSITE" id="PS50948"/>
    </source>
</evidence>
<dbReference type="InParanoid" id="A0A7N2R5N9"/>
<feature type="domain" description="Apple" evidence="20">
    <location>
        <begin position="201"/>
        <end position="285"/>
    </location>
</feature>
<comment type="caution">
    <text evidence="17">Lacks conserved residue(s) required for the propagation of feature annotation.</text>
</comment>
<evidence type="ECO:0000256" key="9">
    <source>
        <dbReference type="ARBA" id="ARBA00022777"/>
    </source>
</evidence>
<evidence type="ECO:0000256" key="5">
    <source>
        <dbReference type="ARBA" id="ARBA00022679"/>
    </source>
</evidence>
<keyword evidence="5" id="KW-0808">Transferase</keyword>
<dbReference type="CDD" id="cd01098">
    <property type="entry name" value="PAN_AP_plant"/>
    <property type="match status" value="1"/>
</dbReference>
<evidence type="ECO:0000256" key="3">
    <source>
        <dbReference type="ARBA" id="ARBA00022475"/>
    </source>
</evidence>
<dbReference type="InterPro" id="IPR000719">
    <property type="entry name" value="Prot_kinase_dom"/>
</dbReference>
<evidence type="ECO:0000256" key="4">
    <source>
        <dbReference type="ARBA" id="ARBA00022527"/>
    </source>
</evidence>
<evidence type="ECO:0000256" key="7">
    <source>
        <dbReference type="ARBA" id="ARBA00022729"/>
    </source>
</evidence>
<evidence type="ECO:0000256" key="11">
    <source>
        <dbReference type="ARBA" id="ARBA00022989"/>
    </source>
</evidence>
<dbReference type="SUPFAM" id="SSF51110">
    <property type="entry name" value="alpha-D-mannose-specific plant lectins"/>
    <property type="match status" value="1"/>
</dbReference>
<evidence type="ECO:0000256" key="6">
    <source>
        <dbReference type="ARBA" id="ARBA00022692"/>
    </source>
</evidence>
<evidence type="ECO:0000256" key="12">
    <source>
        <dbReference type="ARBA" id="ARBA00023136"/>
    </source>
</evidence>
<dbReference type="GO" id="GO:0005524">
    <property type="term" value="F:ATP binding"/>
    <property type="evidence" value="ECO:0007669"/>
    <property type="project" value="UniProtKB-KW"/>
</dbReference>
<dbReference type="EMBL" id="LRBV02000005">
    <property type="status" value="NOT_ANNOTATED_CDS"/>
    <property type="molecule type" value="Genomic_DNA"/>
</dbReference>
<keyword evidence="17" id="KW-0245">EGF-like domain</keyword>
<evidence type="ECO:0000256" key="1">
    <source>
        <dbReference type="ARBA" id="ARBA00004251"/>
    </source>
</evidence>
<dbReference type="FunFam" id="1.10.510.10:FF:001722">
    <property type="entry name" value="G-type lectin S-receptor-like serine/threonine-protein kinase B120"/>
    <property type="match status" value="1"/>
</dbReference>
<dbReference type="PANTHER" id="PTHR27002">
    <property type="entry name" value="RECEPTOR-LIKE SERINE/THREONINE-PROTEIN KINASE SD1-8"/>
    <property type="match status" value="1"/>
</dbReference>
<dbReference type="PROSITE" id="PS50026">
    <property type="entry name" value="EGF_3"/>
    <property type="match status" value="1"/>
</dbReference>
<keyword evidence="8" id="KW-0547">Nucleotide-binding</keyword>
<dbReference type="InterPro" id="IPR000858">
    <property type="entry name" value="S_locus_glycoprot_dom"/>
</dbReference>
<dbReference type="InterPro" id="IPR036426">
    <property type="entry name" value="Bulb-type_lectin_dom_sf"/>
</dbReference>
<dbReference type="AlphaFoldDB" id="A0A7N2R5N9"/>
<dbReference type="InterPro" id="IPR011009">
    <property type="entry name" value="Kinase-like_dom_sf"/>
</dbReference>
<dbReference type="SMART" id="SM00108">
    <property type="entry name" value="B_lectin"/>
    <property type="match status" value="1"/>
</dbReference>